<dbReference type="InterPro" id="IPR018076">
    <property type="entry name" value="T2SS_GspF_dom"/>
</dbReference>
<dbReference type="InterPro" id="IPR003004">
    <property type="entry name" value="GspF/PilC"/>
</dbReference>
<keyword evidence="6 9" id="KW-1133">Transmembrane helix</keyword>
<dbReference type="InterPro" id="IPR042094">
    <property type="entry name" value="T2SS_GspF_sf"/>
</dbReference>
<dbReference type="GO" id="GO:0015628">
    <property type="term" value="P:protein secretion by the type II secretion system"/>
    <property type="evidence" value="ECO:0007669"/>
    <property type="project" value="TreeGrafter"/>
</dbReference>
<feature type="transmembrane region" description="Helical" evidence="9">
    <location>
        <begin position="327"/>
        <end position="348"/>
    </location>
</feature>
<keyword evidence="5 8" id="KW-0812">Transmembrane</keyword>
<keyword evidence="4" id="KW-1003">Cell membrane</keyword>
<feature type="domain" description="Type II secretion system protein GspF" evidence="10">
    <location>
        <begin position="17"/>
        <end position="142"/>
    </location>
</feature>
<evidence type="ECO:0000256" key="9">
    <source>
        <dbReference type="SAM" id="Phobius"/>
    </source>
</evidence>
<evidence type="ECO:0000256" key="3">
    <source>
        <dbReference type="ARBA" id="ARBA00022448"/>
    </source>
</evidence>
<proteinExistence type="inferred from homology"/>
<dbReference type="GO" id="GO:0005886">
    <property type="term" value="C:plasma membrane"/>
    <property type="evidence" value="ECO:0007669"/>
    <property type="project" value="UniProtKB-SubCell"/>
</dbReference>
<evidence type="ECO:0000256" key="8">
    <source>
        <dbReference type="RuleBase" id="RU003923"/>
    </source>
</evidence>
<dbReference type="Pfam" id="PF00482">
    <property type="entry name" value="T2SSF"/>
    <property type="match status" value="2"/>
</dbReference>
<dbReference type="EMBL" id="MFEI01000042">
    <property type="protein sequence ID" value="OGE80050.1"/>
    <property type="molecule type" value="Genomic_DNA"/>
</dbReference>
<organism evidence="11 12">
    <name type="scientific">Candidatus Doudnabacteria bacterium RIFCSPHIGHO2_01_FULL_43_23</name>
    <dbReference type="NCBI Taxonomy" id="1817822"/>
    <lineage>
        <taxon>Bacteria</taxon>
        <taxon>Candidatus Doudnaibacteriota</taxon>
    </lineage>
</organism>
<dbReference type="PANTHER" id="PTHR30012">
    <property type="entry name" value="GENERAL SECRETION PATHWAY PROTEIN"/>
    <property type="match status" value="1"/>
</dbReference>
<feature type="domain" description="Type II secretion system protein GspF" evidence="10">
    <location>
        <begin position="224"/>
        <end position="346"/>
    </location>
</feature>
<keyword evidence="3 8" id="KW-0813">Transport</keyword>
<comment type="similarity">
    <text evidence="2 8">Belongs to the GSP F family.</text>
</comment>
<evidence type="ECO:0000313" key="12">
    <source>
        <dbReference type="Proteomes" id="UP000177912"/>
    </source>
</evidence>
<feature type="transmembrane region" description="Helical" evidence="9">
    <location>
        <begin position="161"/>
        <end position="188"/>
    </location>
</feature>
<evidence type="ECO:0000313" key="11">
    <source>
        <dbReference type="EMBL" id="OGE80050.1"/>
    </source>
</evidence>
<dbReference type="Gene3D" id="1.20.81.30">
    <property type="entry name" value="Type II secretion system (T2SS), domain F"/>
    <property type="match status" value="2"/>
</dbReference>
<comment type="subcellular location">
    <subcellularLocation>
        <location evidence="1 8">Cell membrane</location>
        <topology evidence="1 8">Multi-pass membrane protein</topology>
    </subcellularLocation>
</comment>
<comment type="caution">
    <text evidence="11">The sequence shown here is derived from an EMBL/GenBank/DDBJ whole genome shotgun (WGS) entry which is preliminary data.</text>
</comment>
<dbReference type="AlphaFoldDB" id="A0A1F5NRS1"/>
<dbReference type="PANTHER" id="PTHR30012:SF0">
    <property type="entry name" value="TYPE II SECRETION SYSTEM PROTEIN F-RELATED"/>
    <property type="match status" value="1"/>
</dbReference>
<evidence type="ECO:0000256" key="5">
    <source>
        <dbReference type="ARBA" id="ARBA00022692"/>
    </source>
</evidence>
<evidence type="ECO:0000259" key="10">
    <source>
        <dbReference type="Pfam" id="PF00482"/>
    </source>
</evidence>
<reference evidence="11 12" key="1">
    <citation type="journal article" date="2016" name="Nat. Commun.">
        <title>Thousands of microbial genomes shed light on interconnected biogeochemical processes in an aquifer system.</title>
        <authorList>
            <person name="Anantharaman K."/>
            <person name="Brown C.T."/>
            <person name="Hug L.A."/>
            <person name="Sharon I."/>
            <person name="Castelle C.J."/>
            <person name="Probst A.J."/>
            <person name="Thomas B.C."/>
            <person name="Singh A."/>
            <person name="Wilkins M.J."/>
            <person name="Karaoz U."/>
            <person name="Brodie E.L."/>
            <person name="Williams K.H."/>
            <person name="Hubbard S.S."/>
            <person name="Banfield J.F."/>
        </authorList>
    </citation>
    <scope>NUCLEOTIDE SEQUENCE [LARGE SCALE GENOMIC DNA]</scope>
</reference>
<gene>
    <name evidence="11" type="ORF">A2826_01020</name>
</gene>
<sequence length="356" mass="40152">MNKSYFVRFPIKDQILFIKRLGTLISAGVPILRALEILRDQMATMSFGMGGIFKTLIADTKNGQYLHVSLARYPNIFGEFTVNIIRVGETSGTLSSNLAYLADELKKKQALRRKVMSSMIYPIFIVFATLGVTGLLTFFVFPKILPIFKSLNFELPLSTRILIGVSTFFLNSWVWIIIIAVSLVMAFILLMRFVPTFRRLIHRVILTIPIFGSLAQSYQMSLMCRTLGLLLKSGVMIMEAASISARTTLNLVYRRELKIMEKKIIQGGRLSEHMYTNKSLFPPIVAHMLSVGEESGNLSDTLLFLGDMYEKEVEELTTNLTNLIEPVLMVFMGVLVGFVAISIITPIYEVTQHIQP</sequence>
<evidence type="ECO:0000256" key="1">
    <source>
        <dbReference type="ARBA" id="ARBA00004651"/>
    </source>
</evidence>
<name>A0A1F5NRS1_9BACT</name>
<dbReference type="STRING" id="1817822.A2826_01020"/>
<accession>A0A1F5NRS1</accession>
<protein>
    <recommendedName>
        <fullName evidence="10">Type II secretion system protein GspF domain-containing protein</fullName>
    </recommendedName>
</protein>
<dbReference type="PRINTS" id="PR00812">
    <property type="entry name" value="BCTERIALGSPF"/>
</dbReference>
<evidence type="ECO:0000256" key="6">
    <source>
        <dbReference type="ARBA" id="ARBA00022989"/>
    </source>
</evidence>
<dbReference type="Proteomes" id="UP000177912">
    <property type="component" value="Unassembled WGS sequence"/>
</dbReference>
<evidence type="ECO:0000256" key="2">
    <source>
        <dbReference type="ARBA" id="ARBA00005745"/>
    </source>
</evidence>
<evidence type="ECO:0000256" key="7">
    <source>
        <dbReference type="ARBA" id="ARBA00023136"/>
    </source>
</evidence>
<dbReference type="InterPro" id="IPR001992">
    <property type="entry name" value="T2SS_GspF/T4SS_PilC_CS"/>
</dbReference>
<keyword evidence="7 9" id="KW-0472">Membrane</keyword>
<evidence type="ECO:0000256" key="4">
    <source>
        <dbReference type="ARBA" id="ARBA00022475"/>
    </source>
</evidence>
<feature type="transmembrane region" description="Helical" evidence="9">
    <location>
        <begin position="119"/>
        <end position="141"/>
    </location>
</feature>
<dbReference type="PROSITE" id="PS00874">
    <property type="entry name" value="T2SP_F"/>
    <property type="match status" value="1"/>
</dbReference>